<evidence type="ECO:0000313" key="2">
    <source>
        <dbReference type="EMBL" id="PRQ07107.1"/>
    </source>
</evidence>
<dbReference type="AlphaFoldDB" id="A0A2S9YPU4"/>
<evidence type="ECO:0000313" key="3">
    <source>
        <dbReference type="Proteomes" id="UP000238823"/>
    </source>
</evidence>
<comment type="caution">
    <text evidence="2">The sequence shown here is derived from an EMBL/GenBank/DDBJ whole genome shotgun (WGS) entry which is preliminary data.</text>
</comment>
<proteinExistence type="predicted"/>
<gene>
    <name evidence="2" type="ORF">ENSA7_31220</name>
</gene>
<dbReference type="SUPFAM" id="SSF54427">
    <property type="entry name" value="NTF2-like"/>
    <property type="match status" value="1"/>
</dbReference>
<dbReference type="InterPro" id="IPR032710">
    <property type="entry name" value="NTF2-like_dom_sf"/>
</dbReference>
<dbReference type="Proteomes" id="UP000238823">
    <property type="component" value="Unassembled WGS sequence"/>
</dbReference>
<sequence length="175" mass="19251">MVMALTPAMPLAATVTATMATTVALAGCKGQPTIPGTEVPDTKDNRQIIAVLERYRTAFVSRDAAAVLSTAHPTYYDHAGTDDPSDDTTYTELGSILRRRLSQLDSIRFTIDYLDVQGVGDRAVVRVWIDASFRFKPLLDSFGEARASPTFARVMDHAEFELVREGDNWLIVRGI</sequence>
<protein>
    <recommendedName>
        <fullName evidence="4">SnoaL-like domain-containing protein</fullName>
    </recommendedName>
</protein>
<feature type="signal peptide" evidence="1">
    <location>
        <begin position="1"/>
        <end position="26"/>
    </location>
</feature>
<evidence type="ECO:0000256" key="1">
    <source>
        <dbReference type="SAM" id="SignalP"/>
    </source>
</evidence>
<dbReference type="EMBL" id="PVNL01000058">
    <property type="protein sequence ID" value="PRQ07107.1"/>
    <property type="molecule type" value="Genomic_DNA"/>
</dbReference>
<dbReference type="Gene3D" id="3.10.450.50">
    <property type="match status" value="1"/>
</dbReference>
<name>A0A2S9YPU4_9BACT</name>
<organism evidence="2 3">
    <name type="scientific">Enhygromyxa salina</name>
    <dbReference type="NCBI Taxonomy" id="215803"/>
    <lineage>
        <taxon>Bacteria</taxon>
        <taxon>Pseudomonadati</taxon>
        <taxon>Myxococcota</taxon>
        <taxon>Polyangia</taxon>
        <taxon>Nannocystales</taxon>
        <taxon>Nannocystaceae</taxon>
        <taxon>Enhygromyxa</taxon>
    </lineage>
</organism>
<feature type="chain" id="PRO_5015721191" description="SnoaL-like domain-containing protein" evidence="1">
    <location>
        <begin position="27"/>
        <end position="175"/>
    </location>
</feature>
<dbReference type="RefSeq" id="WP_106090123.1">
    <property type="nucleotide sequence ID" value="NZ_PVNL01000058.1"/>
</dbReference>
<accession>A0A2S9YPU4</accession>
<keyword evidence="1" id="KW-0732">Signal</keyword>
<reference evidence="2 3" key="1">
    <citation type="submission" date="2018-03" db="EMBL/GenBank/DDBJ databases">
        <title>Draft Genome Sequences of the Obligatory Marine Myxobacteria Enhygromyxa salina SWB007.</title>
        <authorList>
            <person name="Poehlein A."/>
            <person name="Moghaddam J.A."/>
            <person name="Harms H."/>
            <person name="Alanjari M."/>
            <person name="Koenig G.M."/>
            <person name="Daniel R."/>
            <person name="Schaeberle T.F."/>
        </authorList>
    </citation>
    <scope>NUCLEOTIDE SEQUENCE [LARGE SCALE GENOMIC DNA]</scope>
    <source>
        <strain evidence="2 3">SWB007</strain>
    </source>
</reference>
<evidence type="ECO:0008006" key="4">
    <source>
        <dbReference type="Google" id="ProtNLM"/>
    </source>
</evidence>